<dbReference type="EMBL" id="CP001322">
    <property type="protein sequence ID" value="ACL02846.1"/>
    <property type="molecule type" value="Genomic_DNA"/>
</dbReference>
<dbReference type="Pfam" id="PF20594">
    <property type="entry name" value="DUF6794"/>
    <property type="match status" value="1"/>
</dbReference>
<dbReference type="KEGG" id="dal:Dalk_1143"/>
<sequence>MKSCSPRYYLLLIAHIILLMYVSPALAGVCSRMPADIDDAHVILEQGLAPETLAMIDAMESEDDMIKFHFGLGTGIRNCWGLWSGSEFQKYLVELGFRHPDDMSGTILDTFWRKRHGKTFDIQDYVAHYAAYWKEAEKAEEEEKVRVEAVKQRIRSMMMGLQLESRDATKIRMPDRAYNSERARQLAPYAGGVFISVRNSAWRKEGDFATEGYFFNPATEKIHRVLTPEIAETNSVVAIGRTAWFTGVTEGRSILLGLRDDTRLHIPLPQDGPPPSLGLSGDKLLAVYPHAVYQLEESRWKLLYAGDVLLPKPGPPPELHGNVLYIRDEGKHENNKRLWLLEIGQKPKLVSLDKDVGLVGWHGPRWENSYSYAVAEDGDLWACVGGGVSRCSLLRRSENGRYSLAIINNSTVFDNNLFGSEESDQGLTVTAVKILPNGEMALAGESGLFRLKKDRIIQDFSFTNTRQKIPLEERNTVFHWNWYPSKLMRLEDGSYLTSGAFGGIYLLAKKDEEGWRLQPLDEELGDPLFW</sequence>
<evidence type="ECO:0000313" key="2">
    <source>
        <dbReference type="EMBL" id="ACL02846.1"/>
    </source>
</evidence>
<evidence type="ECO:0000313" key="3">
    <source>
        <dbReference type="Proteomes" id="UP000000739"/>
    </source>
</evidence>
<organism evidence="2 3">
    <name type="scientific">Desulfatibacillum aliphaticivorans</name>
    <dbReference type="NCBI Taxonomy" id="218208"/>
    <lineage>
        <taxon>Bacteria</taxon>
        <taxon>Pseudomonadati</taxon>
        <taxon>Thermodesulfobacteriota</taxon>
        <taxon>Desulfobacteria</taxon>
        <taxon>Desulfobacterales</taxon>
        <taxon>Desulfatibacillaceae</taxon>
        <taxon>Desulfatibacillum</taxon>
    </lineage>
</organism>
<reference evidence="2 3" key="1">
    <citation type="journal article" date="2012" name="Environ. Microbiol.">
        <title>The genome sequence of Desulfatibacillum alkenivorans AK-01: a blueprint for anaerobic alkane oxidation.</title>
        <authorList>
            <person name="Callaghan A.V."/>
            <person name="Morris B.E."/>
            <person name="Pereira I.A."/>
            <person name="McInerney M.J."/>
            <person name="Austin R.N."/>
            <person name="Groves J.T."/>
            <person name="Kukor J.J."/>
            <person name="Suflita J.M."/>
            <person name="Young L.Y."/>
            <person name="Zylstra G.J."/>
            <person name="Wawrik B."/>
        </authorList>
    </citation>
    <scope>NUCLEOTIDE SEQUENCE [LARGE SCALE GENOMIC DNA]</scope>
    <source>
        <strain evidence="2 3">AK-01</strain>
    </source>
</reference>
<gene>
    <name evidence="2" type="ordered locus">Dalk_1143</name>
</gene>
<evidence type="ECO:0000259" key="1">
    <source>
        <dbReference type="Pfam" id="PF20594"/>
    </source>
</evidence>
<protein>
    <recommendedName>
        <fullName evidence="1">DUF6794 domain-containing protein</fullName>
    </recommendedName>
</protein>
<dbReference type="AlphaFoldDB" id="B8F9A0"/>
<dbReference type="Proteomes" id="UP000000739">
    <property type="component" value="Chromosome"/>
</dbReference>
<feature type="domain" description="DUF6794" evidence="1">
    <location>
        <begin position="33"/>
        <end position="114"/>
    </location>
</feature>
<accession>B8F9A0</accession>
<name>B8F9A0_DESAL</name>
<dbReference type="HOGENOM" id="CLU_513619_0_0_7"/>
<dbReference type="InterPro" id="IPR046744">
    <property type="entry name" value="DUF6794"/>
</dbReference>
<keyword evidence="3" id="KW-1185">Reference proteome</keyword>
<proteinExistence type="predicted"/>